<evidence type="ECO:0000256" key="3">
    <source>
        <dbReference type="SAM" id="Phobius"/>
    </source>
</evidence>
<proteinExistence type="inferred from homology"/>
<keyword evidence="3" id="KW-0812">Transmembrane</keyword>
<dbReference type="STRING" id="1184609.KILIM_033_00080"/>
<dbReference type="AlphaFoldDB" id="K6VIX9"/>
<keyword evidence="3" id="KW-0472">Membrane</keyword>
<sequence length="301" mass="30800">MTLINEIMRSPIDPGYAAAAARKKAQQEGGRSPGVRPTTRLVVLTVTVLLGLLVGTAIVNLRLPAAASAQAREELVQRVDAANAAVAQRGEQVATLQSQIAALQRSGDPDNGQAATRAATLGLLVGTVAMAGPAVQITLDDAPESALPAGPNEAERGGQFNPGRVVASDVQAVANALWGAGAEAIAINGHRLTSTSAIRFAGQAILVNYRPLTRPYVITALGAPDLGSRFSAGEGGAYLEQLASAYGARTDVRTLPQGAVPAGTALTLRYARPEASQTPATTTPTETSPNQTSTTPQEAPS</sequence>
<dbReference type="PANTHER" id="PTHR37313:SF1">
    <property type="entry name" value="UPF0749 PROTEIN RV1823"/>
    <property type="match status" value="1"/>
</dbReference>
<evidence type="ECO:0008006" key="6">
    <source>
        <dbReference type="Google" id="ProtNLM"/>
    </source>
</evidence>
<comment type="caution">
    <text evidence="4">The sequence shown here is derived from an EMBL/GenBank/DDBJ whole genome shotgun (WGS) entry which is preliminary data.</text>
</comment>
<name>K6VIX9_9MICO</name>
<evidence type="ECO:0000313" key="4">
    <source>
        <dbReference type="EMBL" id="GAB96188.1"/>
    </source>
</evidence>
<feature type="region of interest" description="Disordered" evidence="2">
    <location>
        <begin position="268"/>
        <end position="301"/>
    </location>
</feature>
<evidence type="ECO:0000256" key="2">
    <source>
        <dbReference type="SAM" id="MobiDB-lite"/>
    </source>
</evidence>
<comment type="similarity">
    <text evidence="1">Belongs to the UPF0749 family.</text>
</comment>
<dbReference type="InterPro" id="IPR010273">
    <property type="entry name" value="DUF881"/>
</dbReference>
<dbReference type="Proteomes" id="UP000008366">
    <property type="component" value="Unassembled WGS sequence"/>
</dbReference>
<reference evidence="4 5" key="1">
    <citation type="submission" date="2012-08" db="EMBL/GenBank/DDBJ databases">
        <title>Whole genome shotgun sequence of Kineosphaera limosa NBRC 100340.</title>
        <authorList>
            <person name="Yoshida I."/>
            <person name="Isaki S."/>
            <person name="Hosoyama A."/>
            <person name="Tsuchikane K."/>
            <person name="Katsumata H."/>
            <person name="Ando Y."/>
            <person name="Ohji S."/>
            <person name="Hamada M."/>
            <person name="Tamura T."/>
            <person name="Yamazoe A."/>
            <person name="Yamazaki S."/>
            <person name="Fujita N."/>
        </authorList>
    </citation>
    <scope>NUCLEOTIDE SEQUENCE [LARGE SCALE GENOMIC DNA]</scope>
    <source>
        <strain evidence="4 5">NBRC 100340</strain>
    </source>
</reference>
<accession>K6VIX9</accession>
<dbReference type="RefSeq" id="WP_006592720.1">
    <property type="nucleotide sequence ID" value="NZ_BAHD01000033.1"/>
</dbReference>
<evidence type="ECO:0000313" key="5">
    <source>
        <dbReference type="Proteomes" id="UP000008366"/>
    </source>
</evidence>
<keyword evidence="5" id="KW-1185">Reference proteome</keyword>
<dbReference type="eggNOG" id="COG3879">
    <property type="taxonomic scope" value="Bacteria"/>
</dbReference>
<feature type="transmembrane region" description="Helical" evidence="3">
    <location>
        <begin position="41"/>
        <end position="63"/>
    </location>
</feature>
<dbReference type="Gene3D" id="3.30.70.1880">
    <property type="entry name" value="Protein of unknown function DUF881"/>
    <property type="match status" value="1"/>
</dbReference>
<feature type="compositionally biased region" description="Low complexity" evidence="2">
    <location>
        <begin position="273"/>
        <end position="301"/>
    </location>
</feature>
<dbReference type="EMBL" id="BAHD01000033">
    <property type="protein sequence ID" value="GAB96188.1"/>
    <property type="molecule type" value="Genomic_DNA"/>
</dbReference>
<organism evidence="4 5">
    <name type="scientific">Kineosphaera limosa NBRC 100340</name>
    <dbReference type="NCBI Taxonomy" id="1184609"/>
    <lineage>
        <taxon>Bacteria</taxon>
        <taxon>Bacillati</taxon>
        <taxon>Actinomycetota</taxon>
        <taxon>Actinomycetes</taxon>
        <taxon>Micrococcales</taxon>
        <taxon>Dermatophilaceae</taxon>
        <taxon>Kineosphaera</taxon>
    </lineage>
</organism>
<dbReference type="PANTHER" id="PTHR37313">
    <property type="entry name" value="UPF0749 PROTEIN RV1825"/>
    <property type="match status" value="1"/>
</dbReference>
<gene>
    <name evidence="4" type="ORF">KILIM_033_00080</name>
</gene>
<keyword evidence="3" id="KW-1133">Transmembrane helix</keyword>
<dbReference type="GO" id="GO:0005886">
    <property type="term" value="C:plasma membrane"/>
    <property type="evidence" value="ECO:0007669"/>
    <property type="project" value="TreeGrafter"/>
</dbReference>
<dbReference type="Pfam" id="PF05949">
    <property type="entry name" value="DUF881"/>
    <property type="match status" value="1"/>
</dbReference>
<protein>
    <recommendedName>
        <fullName evidence="6">DUF881 domain-containing protein</fullName>
    </recommendedName>
</protein>
<evidence type="ECO:0000256" key="1">
    <source>
        <dbReference type="ARBA" id="ARBA00009108"/>
    </source>
</evidence>